<accession>A0A8C0AUS1</accession>
<dbReference type="GO" id="GO:0006513">
    <property type="term" value="P:protein monoubiquitination"/>
    <property type="evidence" value="ECO:0007669"/>
    <property type="project" value="TreeGrafter"/>
</dbReference>
<evidence type="ECO:0000256" key="6">
    <source>
        <dbReference type="ARBA" id="ARBA00022833"/>
    </source>
</evidence>
<evidence type="ECO:0000313" key="11">
    <source>
        <dbReference type="Ensembl" id="ENSBJAP00000007394.1"/>
    </source>
</evidence>
<keyword evidence="5 9" id="KW-0863">Zinc-finger</keyword>
<keyword evidence="12" id="KW-1185">Reference proteome</keyword>
<dbReference type="AlphaFoldDB" id="A0A8C0AUS1"/>
<protein>
    <recommendedName>
        <fullName evidence="2">RING-type E3 ubiquitin transferase</fullName>
        <ecNumber evidence="2">2.3.2.27</ecNumber>
    </recommendedName>
</protein>
<dbReference type="InterPro" id="IPR017907">
    <property type="entry name" value="Znf_RING_CS"/>
</dbReference>
<dbReference type="Proteomes" id="UP000694555">
    <property type="component" value="Unplaced"/>
</dbReference>
<dbReference type="GO" id="GO:0008270">
    <property type="term" value="F:zinc ion binding"/>
    <property type="evidence" value="ECO:0007669"/>
    <property type="project" value="UniProtKB-KW"/>
</dbReference>
<evidence type="ECO:0000256" key="4">
    <source>
        <dbReference type="ARBA" id="ARBA00022723"/>
    </source>
</evidence>
<keyword evidence="6" id="KW-0862">Zinc</keyword>
<evidence type="ECO:0000256" key="7">
    <source>
        <dbReference type="ARBA" id="ARBA00023015"/>
    </source>
</evidence>
<evidence type="ECO:0000256" key="1">
    <source>
        <dbReference type="ARBA" id="ARBA00000900"/>
    </source>
</evidence>
<evidence type="ECO:0000256" key="9">
    <source>
        <dbReference type="PROSITE-ProRule" id="PRU00175"/>
    </source>
</evidence>
<evidence type="ECO:0000313" key="12">
    <source>
        <dbReference type="Proteomes" id="UP000694555"/>
    </source>
</evidence>
<reference evidence="11" key="2">
    <citation type="submission" date="2025-09" db="UniProtKB">
        <authorList>
            <consortium name="Ensembl"/>
        </authorList>
    </citation>
    <scope>IDENTIFICATION</scope>
</reference>
<dbReference type="PANTHER" id="PTHR46077">
    <property type="entry name" value="E3 UBIQUITIN-PROTEIN LIGASE TOPORS"/>
    <property type="match status" value="1"/>
</dbReference>
<evidence type="ECO:0000259" key="10">
    <source>
        <dbReference type="PROSITE" id="PS50089"/>
    </source>
</evidence>
<dbReference type="GO" id="GO:0000209">
    <property type="term" value="P:protein polyubiquitination"/>
    <property type="evidence" value="ECO:0007669"/>
    <property type="project" value="TreeGrafter"/>
</dbReference>
<dbReference type="SMART" id="SM00184">
    <property type="entry name" value="RING"/>
    <property type="match status" value="1"/>
</dbReference>
<dbReference type="PROSITE" id="PS00518">
    <property type="entry name" value="ZF_RING_1"/>
    <property type="match status" value="1"/>
</dbReference>
<comment type="catalytic activity">
    <reaction evidence="1">
        <text>S-ubiquitinyl-[E2 ubiquitin-conjugating enzyme]-L-cysteine + [acceptor protein]-L-lysine = [E2 ubiquitin-conjugating enzyme]-L-cysteine + N(6)-ubiquitinyl-[acceptor protein]-L-lysine.</text>
        <dbReference type="EC" id="2.3.2.27"/>
    </reaction>
</comment>
<keyword evidence="3" id="KW-0808">Transferase</keyword>
<proteinExistence type="predicted"/>
<dbReference type="PROSITE" id="PS50089">
    <property type="entry name" value="ZF_RING_2"/>
    <property type="match status" value="1"/>
</dbReference>
<dbReference type="GO" id="GO:0061630">
    <property type="term" value="F:ubiquitin protein ligase activity"/>
    <property type="evidence" value="ECO:0007669"/>
    <property type="project" value="UniProtKB-EC"/>
</dbReference>
<dbReference type="SUPFAM" id="SSF57850">
    <property type="entry name" value="RING/U-box"/>
    <property type="match status" value="1"/>
</dbReference>
<evidence type="ECO:0000256" key="3">
    <source>
        <dbReference type="ARBA" id="ARBA00022679"/>
    </source>
</evidence>
<dbReference type="InterPro" id="IPR001841">
    <property type="entry name" value="Znf_RING"/>
</dbReference>
<keyword evidence="4" id="KW-0479">Metal-binding</keyword>
<sequence length="92" mass="10510">PPEQSVAEDLCPICLGTMHNAAWVPECFHRFCFGCIRRWASRTATCPLCRQPFDHLCRSGPRALGNSELHSTEKNLWSLHLCRCSEDFSTWS</sequence>
<dbReference type="Ensembl" id="ENSBJAT00000007609.1">
    <property type="protein sequence ID" value="ENSBJAP00000007394.1"/>
    <property type="gene ID" value="ENSBJAG00000005213.1"/>
</dbReference>
<dbReference type="InterPro" id="IPR018957">
    <property type="entry name" value="Znf_C3HC4_RING-type"/>
</dbReference>
<evidence type="ECO:0000256" key="5">
    <source>
        <dbReference type="ARBA" id="ARBA00022771"/>
    </source>
</evidence>
<keyword evidence="7" id="KW-0805">Transcription regulation</keyword>
<reference evidence="11" key="1">
    <citation type="submission" date="2025-08" db="UniProtKB">
        <authorList>
            <consortium name="Ensembl"/>
        </authorList>
    </citation>
    <scope>IDENTIFICATION</scope>
</reference>
<keyword evidence="8" id="KW-0804">Transcription</keyword>
<dbReference type="Gene3D" id="3.30.40.10">
    <property type="entry name" value="Zinc/RING finger domain, C3HC4 (zinc finger)"/>
    <property type="match status" value="1"/>
</dbReference>
<dbReference type="InterPro" id="IPR013083">
    <property type="entry name" value="Znf_RING/FYVE/PHD"/>
</dbReference>
<evidence type="ECO:0000256" key="2">
    <source>
        <dbReference type="ARBA" id="ARBA00012483"/>
    </source>
</evidence>
<organism evidence="11 12">
    <name type="scientific">Buteo japonicus</name>
    <dbReference type="NCBI Taxonomy" id="224669"/>
    <lineage>
        <taxon>Eukaryota</taxon>
        <taxon>Metazoa</taxon>
        <taxon>Chordata</taxon>
        <taxon>Craniata</taxon>
        <taxon>Vertebrata</taxon>
        <taxon>Euteleostomi</taxon>
        <taxon>Archelosauria</taxon>
        <taxon>Archosauria</taxon>
        <taxon>Dinosauria</taxon>
        <taxon>Saurischia</taxon>
        <taxon>Theropoda</taxon>
        <taxon>Coelurosauria</taxon>
        <taxon>Aves</taxon>
        <taxon>Neognathae</taxon>
        <taxon>Neoaves</taxon>
        <taxon>Telluraves</taxon>
        <taxon>Accipitrimorphae</taxon>
        <taxon>Accipitriformes</taxon>
        <taxon>Accipitridae</taxon>
        <taxon>Accipitrinae</taxon>
        <taxon>Buteo</taxon>
    </lineage>
</organism>
<dbReference type="EC" id="2.3.2.27" evidence="2"/>
<dbReference type="PANTHER" id="PTHR46077:SF1">
    <property type="entry name" value="TOP1 BINDING ARGININE_SERINE RICH PROTEIN, E3 UBIQUITIN LIGASE"/>
    <property type="match status" value="1"/>
</dbReference>
<dbReference type="Pfam" id="PF00097">
    <property type="entry name" value="zf-C3HC4"/>
    <property type="match status" value="1"/>
</dbReference>
<feature type="domain" description="RING-type" evidence="10">
    <location>
        <begin position="11"/>
        <end position="50"/>
    </location>
</feature>
<evidence type="ECO:0000256" key="8">
    <source>
        <dbReference type="ARBA" id="ARBA00023163"/>
    </source>
</evidence>
<name>A0A8C0AUS1_9AVES</name>